<dbReference type="RefSeq" id="WP_188402551.1">
    <property type="nucleotide sequence ID" value="NZ_BMCE01000002.1"/>
</dbReference>
<keyword evidence="2" id="KW-1185">Reference proteome</keyword>
<name>A0ABS2ZD39_9BACL</name>
<accession>A0ABS2ZD39</accession>
<protein>
    <submittedName>
        <fullName evidence="1">Uncharacterized protein</fullName>
    </submittedName>
</protein>
<reference evidence="1 2" key="1">
    <citation type="submission" date="2021-01" db="EMBL/GenBank/DDBJ databases">
        <title>Genome Sequencing of Type Strains.</title>
        <authorList>
            <person name="Lemaire J.F."/>
            <person name="Inderbitzin P."/>
            <person name="Collins S.B."/>
            <person name="Wespe N."/>
            <person name="Knight-Connoni V."/>
        </authorList>
    </citation>
    <scope>NUCLEOTIDE SEQUENCE [LARGE SCALE GENOMIC DNA]</scope>
    <source>
        <strain evidence="1 2">DSM 14730</strain>
    </source>
</reference>
<evidence type="ECO:0000313" key="2">
    <source>
        <dbReference type="Proteomes" id="UP001319060"/>
    </source>
</evidence>
<organism evidence="1 2">
    <name type="scientific">Fictibacillus barbaricus</name>
    <dbReference type="NCBI Taxonomy" id="182136"/>
    <lineage>
        <taxon>Bacteria</taxon>
        <taxon>Bacillati</taxon>
        <taxon>Bacillota</taxon>
        <taxon>Bacilli</taxon>
        <taxon>Bacillales</taxon>
        <taxon>Fictibacillaceae</taxon>
        <taxon>Fictibacillus</taxon>
    </lineage>
</organism>
<sequence length="85" mass="10044">MPYHKDKQQAYQAAEQGYHHTIEVSKQLDASNSEYGVFYNHFMTENEKACQQIQNALETASEHQQPQLMNYLRELQQLQDQFPKP</sequence>
<dbReference type="EMBL" id="JAFHKS010000043">
    <property type="protein sequence ID" value="MBN3545686.1"/>
    <property type="molecule type" value="Genomic_DNA"/>
</dbReference>
<gene>
    <name evidence="1" type="ORF">JYA64_10305</name>
</gene>
<dbReference type="SUPFAM" id="SSF48445">
    <property type="entry name" value="14-3-3 protein"/>
    <property type="match status" value="1"/>
</dbReference>
<dbReference type="InterPro" id="IPR036815">
    <property type="entry name" value="14-3-3_dom_sf"/>
</dbReference>
<proteinExistence type="predicted"/>
<evidence type="ECO:0000313" key="1">
    <source>
        <dbReference type="EMBL" id="MBN3545686.1"/>
    </source>
</evidence>
<comment type="caution">
    <text evidence="1">The sequence shown here is derived from an EMBL/GenBank/DDBJ whole genome shotgun (WGS) entry which is preliminary data.</text>
</comment>
<dbReference type="Proteomes" id="UP001319060">
    <property type="component" value="Unassembled WGS sequence"/>
</dbReference>